<dbReference type="Pfam" id="PF19069">
    <property type="entry name" value="DUF5765"/>
    <property type="match status" value="1"/>
</dbReference>
<feature type="transmembrane region" description="Helical" evidence="1">
    <location>
        <begin position="58"/>
        <end position="86"/>
    </location>
</feature>
<feature type="transmembrane region" description="Helical" evidence="1">
    <location>
        <begin position="147"/>
        <end position="171"/>
    </location>
</feature>
<keyword evidence="1" id="KW-0812">Transmembrane</keyword>
<name>A0ABS4AST6_9PROT</name>
<organism evidence="2 3">
    <name type="scientific">Roseomonas nitratireducens</name>
    <dbReference type="NCBI Taxonomy" id="2820810"/>
    <lineage>
        <taxon>Bacteria</taxon>
        <taxon>Pseudomonadati</taxon>
        <taxon>Pseudomonadota</taxon>
        <taxon>Alphaproteobacteria</taxon>
        <taxon>Acetobacterales</taxon>
        <taxon>Roseomonadaceae</taxon>
        <taxon>Roseomonas</taxon>
    </lineage>
</organism>
<keyword evidence="3" id="KW-1185">Reference proteome</keyword>
<sequence>MEATVAMVATGTVATAVTIRRGDPPAIPVVLGWFTLMEALQAAGHARVDRCGDPANQAVALLSYLHIAFQPFFINAFALCLVPAPVRRGVRVAVWIACGASAAVMLLQVYPFGWAGACRAGSVLCGPGPCVVSGDWHIGWSIPRNDMLAMVSGLPIIANGFPTYLATAFLLPLLYGAWRFVLFHALAGPVLASLLTSNANEMPAIWCLFSIGITLASLSRPIRAGLETRSWFLWPAAWRA</sequence>
<gene>
    <name evidence="2" type="ORF">J5Y09_10325</name>
</gene>
<proteinExistence type="predicted"/>
<evidence type="ECO:0000313" key="3">
    <source>
        <dbReference type="Proteomes" id="UP000680815"/>
    </source>
</evidence>
<feature type="transmembrane region" description="Helical" evidence="1">
    <location>
        <begin position="203"/>
        <end position="222"/>
    </location>
</feature>
<keyword evidence="1" id="KW-1133">Transmembrane helix</keyword>
<reference evidence="2 3" key="1">
    <citation type="submission" date="2021-03" db="EMBL/GenBank/DDBJ databases">
        <authorList>
            <person name="So Y."/>
        </authorList>
    </citation>
    <scope>NUCLEOTIDE SEQUENCE [LARGE SCALE GENOMIC DNA]</scope>
    <source>
        <strain evidence="2 3">PWR1</strain>
    </source>
</reference>
<dbReference type="RefSeq" id="WP_209351680.1">
    <property type="nucleotide sequence ID" value="NZ_JAGIYZ010000008.1"/>
</dbReference>
<accession>A0ABS4AST6</accession>
<keyword evidence="1" id="KW-0472">Membrane</keyword>
<evidence type="ECO:0000313" key="2">
    <source>
        <dbReference type="EMBL" id="MBP0464309.1"/>
    </source>
</evidence>
<evidence type="ECO:0000256" key="1">
    <source>
        <dbReference type="SAM" id="Phobius"/>
    </source>
</evidence>
<feature type="transmembrane region" description="Helical" evidence="1">
    <location>
        <begin position="92"/>
        <end position="110"/>
    </location>
</feature>
<dbReference type="EMBL" id="JAGIYZ010000008">
    <property type="protein sequence ID" value="MBP0464309.1"/>
    <property type="molecule type" value="Genomic_DNA"/>
</dbReference>
<protein>
    <submittedName>
        <fullName evidence="2">Uncharacterized protein</fullName>
    </submittedName>
</protein>
<comment type="caution">
    <text evidence="2">The sequence shown here is derived from an EMBL/GenBank/DDBJ whole genome shotgun (WGS) entry which is preliminary data.</text>
</comment>
<dbReference type="Proteomes" id="UP000680815">
    <property type="component" value="Unassembled WGS sequence"/>
</dbReference>
<dbReference type="InterPro" id="IPR043912">
    <property type="entry name" value="DUF5765"/>
</dbReference>